<keyword evidence="9" id="KW-0324">Glycolysis</keyword>
<name>A0A9X8P3I5_9GAMM</name>
<dbReference type="Pfam" id="PF16870">
    <property type="entry name" value="OxoGdeHyase_C"/>
    <property type="match status" value="1"/>
</dbReference>
<evidence type="ECO:0000256" key="5">
    <source>
        <dbReference type="ARBA" id="ARBA00012280"/>
    </source>
</evidence>
<evidence type="ECO:0000256" key="6">
    <source>
        <dbReference type="ARBA" id="ARBA00013321"/>
    </source>
</evidence>
<comment type="cofactor">
    <cofactor evidence="1">
        <name>thiamine diphosphate</name>
        <dbReference type="ChEBI" id="CHEBI:58937"/>
    </cofactor>
</comment>
<evidence type="ECO:0000256" key="10">
    <source>
        <dbReference type="ARBA" id="ARBA00030680"/>
    </source>
</evidence>
<dbReference type="InterPro" id="IPR031717">
    <property type="entry name" value="ODO-1/KGD_C"/>
</dbReference>
<reference evidence="13 14" key="1">
    <citation type="journal article" date="2018" name="Syst. Appl. Microbiol.">
        <title>Pectobacterium zantedeschiae sp. nov. a new species of a soft rot pathogen isolated from Calla lily (Zantedeschia spp.).</title>
        <authorList>
            <person name="Waleron M."/>
            <person name="Misztak A."/>
            <person name="Waleron M."/>
            <person name="Franczuk M."/>
            <person name="Jonca J."/>
            <person name="Wielgomas B."/>
            <person name="Mikicinski A."/>
            <person name="Popovic T."/>
            <person name="Waleron K."/>
        </authorList>
    </citation>
    <scope>NUCLEOTIDE SEQUENCE [LARGE SCALE GENOMIC DNA]</scope>
    <source>
        <strain evidence="13 14">9M</strain>
    </source>
</reference>
<dbReference type="OrthoDB" id="9759785at2"/>
<dbReference type="InterPro" id="IPR032106">
    <property type="entry name" value="2-oxogl_dehyd_N"/>
</dbReference>
<comment type="subunit">
    <text evidence="4">Homodimer. Part of the 2-oxoglutarate dehydrogenase (OGDH) complex composed of E1 (2-oxoglutarate dehydrogenase), E2 (dihydrolipoamide succinyltransferase) and E3 (dihydrolipoamide dehydrogenase); the complex contains multiple copies of the three enzymatic components (E1, E2 and E3).</text>
</comment>
<dbReference type="NCBIfam" id="TIGR00239">
    <property type="entry name" value="2oxo_dh_E1"/>
    <property type="match status" value="1"/>
</dbReference>
<dbReference type="Pfam" id="PF16078">
    <property type="entry name" value="2-oxogl_dehyd_N"/>
    <property type="match status" value="1"/>
</dbReference>
<dbReference type="InterPro" id="IPR029061">
    <property type="entry name" value="THDP-binding"/>
</dbReference>
<keyword evidence="14" id="KW-1185">Reference proteome</keyword>
<evidence type="ECO:0000256" key="4">
    <source>
        <dbReference type="ARBA" id="ARBA00011301"/>
    </source>
</evidence>
<dbReference type="AlphaFoldDB" id="A0A9X8P3I5"/>
<dbReference type="GO" id="GO:0006099">
    <property type="term" value="P:tricarboxylic acid cycle"/>
    <property type="evidence" value="ECO:0007669"/>
    <property type="project" value="TreeGrafter"/>
</dbReference>
<dbReference type="Pfam" id="PF00676">
    <property type="entry name" value="E1_dh"/>
    <property type="match status" value="1"/>
</dbReference>
<keyword evidence="7 13" id="KW-0560">Oxidoreductase</keyword>
<evidence type="ECO:0000313" key="13">
    <source>
        <dbReference type="EMBL" id="RYC39545.1"/>
    </source>
</evidence>
<evidence type="ECO:0000256" key="1">
    <source>
        <dbReference type="ARBA" id="ARBA00001964"/>
    </source>
</evidence>
<evidence type="ECO:0000256" key="9">
    <source>
        <dbReference type="ARBA" id="ARBA00023152"/>
    </source>
</evidence>
<evidence type="ECO:0000313" key="14">
    <source>
        <dbReference type="Proteomes" id="UP001138460"/>
    </source>
</evidence>
<dbReference type="GO" id="GO:0004591">
    <property type="term" value="F:oxoglutarate dehydrogenase (succinyl-transferring) activity"/>
    <property type="evidence" value="ECO:0007669"/>
    <property type="project" value="UniProtKB-EC"/>
</dbReference>
<keyword evidence="8" id="KW-0786">Thiamine pyrophosphate</keyword>
<dbReference type="Gene3D" id="3.40.50.970">
    <property type="match status" value="1"/>
</dbReference>
<dbReference type="NCBIfam" id="NF006914">
    <property type="entry name" value="PRK09404.1"/>
    <property type="match status" value="1"/>
</dbReference>
<evidence type="ECO:0000256" key="7">
    <source>
        <dbReference type="ARBA" id="ARBA00023002"/>
    </source>
</evidence>
<dbReference type="InterPro" id="IPR001017">
    <property type="entry name" value="DH_E1"/>
</dbReference>
<dbReference type="EMBL" id="NWTM01000005">
    <property type="protein sequence ID" value="RYC39545.1"/>
    <property type="molecule type" value="Genomic_DNA"/>
</dbReference>
<dbReference type="InterPro" id="IPR011603">
    <property type="entry name" value="2oxoglutarate_DH_E1"/>
</dbReference>
<dbReference type="PANTHER" id="PTHR23152:SF4">
    <property type="entry name" value="2-OXOADIPATE DEHYDROGENASE COMPLEX COMPONENT E1"/>
    <property type="match status" value="1"/>
</dbReference>
<dbReference type="FunFam" id="3.40.50.12470:FF:000009">
    <property type="entry name" value="2-oxoglutarate dehydrogenase E1 component"/>
    <property type="match status" value="1"/>
</dbReference>
<dbReference type="PANTHER" id="PTHR23152">
    <property type="entry name" value="2-OXOGLUTARATE DEHYDROGENASE"/>
    <property type="match status" value="1"/>
</dbReference>
<dbReference type="CDD" id="cd02016">
    <property type="entry name" value="TPP_E1_OGDC_like"/>
    <property type="match status" value="1"/>
</dbReference>
<evidence type="ECO:0000256" key="8">
    <source>
        <dbReference type="ARBA" id="ARBA00023052"/>
    </source>
</evidence>
<dbReference type="Gene3D" id="1.10.287.1150">
    <property type="entry name" value="TPP helical domain"/>
    <property type="match status" value="1"/>
</dbReference>
<dbReference type="NCBIfam" id="NF008907">
    <property type="entry name" value="PRK12270.1"/>
    <property type="match status" value="1"/>
</dbReference>
<evidence type="ECO:0000256" key="2">
    <source>
        <dbReference type="ARBA" id="ARBA00003906"/>
    </source>
</evidence>
<accession>A0A9X8P3I5</accession>
<dbReference type="SUPFAM" id="SSF52518">
    <property type="entry name" value="Thiamin diphosphate-binding fold (THDP-binding)"/>
    <property type="match status" value="2"/>
</dbReference>
<sequence>MPTRTPLSGENASFLEALYNIWLASPNDLPADWKTFFASGTTPADILGGDLPGNTVLWLKKQAAVTQLADAFRRKGHLKAHLDPLSLSPLSDIPELTLAGWGLSTEDLSAEFMVNVGRHTTMMSLRQLLSLLEQTYCGHIGYEFDHVDDADAKRWWLERIEHLSPQQESAEKSLHTLEKLIAAETLERYLHTRYVGQKRFSLEGAESAIAALDGVINHASQHGVEEIVMGMAHRGRLNVLVNIMGKDPALLFAEFEGRQPIGTGSGDVKYHMGYASKVATSAGVMHLSLAYNPSHLEIVNPVVQGQVRAHQQRHHHHGKDKVMALLIHGDSALGGLGVNQTTFNLSQTAGYGTGGTLHLVINNQVGFTTSNPHDMRSSHYCTDIAKMIGAPIIHVNGDDVDAICQVIALACEWRMAFNRDIVIDLVCFRKLGHNESDEPRLTQPLMYQAVDNHPGIRTRYGEKLIQRGLITNEQQNGMIERYRQWLSSCAITDANTAVETSPLRDNIWERFDNRSWHDAPNTSLPLKTLMSYADKVTTLPDEIVPHPTIQKQLALRQKMGSNEAPLDWGMAETLAYASLLDDGVGVRISGEDSGRGTFSHRHAVVHNQKPQQNDQRQYIPLQHISDSQADFQIIDSVLNEESILAYEYGYASSAPDQLVIWEAQFGDFANGAQIAIDQFISSSETKWDRYCGLTVILPHGYDGQGPEHSSGRLERWLQLCAENNMRVVMPSESAQMFHLLRGQMLSNMRKPLIIFMSKRLLRFKDAMSPLTALSEGAFRPAIADARNPDAKDVTQVILCAGQVYYDILQAREAQGLTDKVVLIRVEQLYPFPHQALKAAISPYQQVKNWLWLQEEPANQGAWRQIRHELDRLLPENMHFQYAGRPAAAAPATGYRAVHQQQIADFLAEAFHFVNV</sequence>
<comment type="catalytic activity">
    <reaction evidence="11">
        <text>N(6)-[(R)-lipoyl]-L-lysyl-[protein] + 2-oxoglutarate + H(+) = N(6)-[(R)-S(8)-succinyldihydrolipoyl]-L-lysyl-[protein] + CO2</text>
        <dbReference type="Rhea" id="RHEA:12188"/>
        <dbReference type="Rhea" id="RHEA-COMP:10474"/>
        <dbReference type="Rhea" id="RHEA-COMP:20092"/>
        <dbReference type="ChEBI" id="CHEBI:15378"/>
        <dbReference type="ChEBI" id="CHEBI:16526"/>
        <dbReference type="ChEBI" id="CHEBI:16810"/>
        <dbReference type="ChEBI" id="CHEBI:83099"/>
        <dbReference type="ChEBI" id="CHEBI:83120"/>
        <dbReference type="EC" id="1.2.4.2"/>
    </reaction>
</comment>
<evidence type="ECO:0000256" key="3">
    <source>
        <dbReference type="ARBA" id="ARBA00006936"/>
    </source>
</evidence>
<comment type="function">
    <text evidence="2">E1 component of the 2-oxoglutarate dehydrogenase (OGDH) complex which catalyzes the decarboxylation of 2-oxoglutarate, the first step in the conversion of 2-oxoglutarate to succinyl-CoA and CO(2).</text>
</comment>
<dbReference type="InterPro" id="IPR042179">
    <property type="entry name" value="KGD_C_sf"/>
</dbReference>
<dbReference type="GO" id="GO:0045252">
    <property type="term" value="C:oxoglutarate dehydrogenase complex"/>
    <property type="evidence" value="ECO:0007669"/>
    <property type="project" value="TreeGrafter"/>
</dbReference>
<comment type="caution">
    <text evidence="13">The sequence shown here is derived from an EMBL/GenBank/DDBJ whole genome shotgun (WGS) entry which is preliminary data.</text>
</comment>
<dbReference type="Gene3D" id="3.40.50.12470">
    <property type="match status" value="1"/>
</dbReference>
<proteinExistence type="inferred from homology"/>
<dbReference type="Proteomes" id="UP001138460">
    <property type="component" value="Unassembled WGS sequence"/>
</dbReference>
<dbReference type="EC" id="1.2.4.2" evidence="5"/>
<comment type="similarity">
    <text evidence="3">Belongs to the alpha-ketoglutarate dehydrogenase family.</text>
</comment>
<dbReference type="Pfam" id="PF02779">
    <property type="entry name" value="Transket_pyr"/>
    <property type="match status" value="1"/>
</dbReference>
<evidence type="ECO:0000256" key="11">
    <source>
        <dbReference type="ARBA" id="ARBA00051911"/>
    </source>
</evidence>
<dbReference type="Gene3D" id="3.40.50.11610">
    <property type="entry name" value="Multifunctional 2-oxoglutarate metabolism enzyme, C-terminal domain"/>
    <property type="match status" value="1"/>
</dbReference>
<dbReference type="GO" id="GO:0005829">
    <property type="term" value="C:cytosol"/>
    <property type="evidence" value="ECO:0007669"/>
    <property type="project" value="TreeGrafter"/>
</dbReference>
<dbReference type="GO" id="GO:0030976">
    <property type="term" value="F:thiamine pyrophosphate binding"/>
    <property type="evidence" value="ECO:0007669"/>
    <property type="project" value="InterPro"/>
</dbReference>
<evidence type="ECO:0000259" key="12">
    <source>
        <dbReference type="SMART" id="SM00861"/>
    </source>
</evidence>
<protein>
    <recommendedName>
        <fullName evidence="6">2-oxoglutarate dehydrogenase E1 component</fullName>
        <ecNumber evidence="5">1.2.4.2</ecNumber>
    </recommendedName>
    <alternativeName>
        <fullName evidence="10">Alpha-ketoglutarate dehydrogenase</fullName>
    </alternativeName>
</protein>
<dbReference type="RefSeq" id="WP_129713052.1">
    <property type="nucleotide sequence ID" value="NZ_JBEHFA010000016.1"/>
</dbReference>
<dbReference type="SMART" id="SM00861">
    <property type="entry name" value="Transket_pyr"/>
    <property type="match status" value="1"/>
</dbReference>
<gene>
    <name evidence="13" type="ORF">CLR69_20890</name>
</gene>
<dbReference type="InterPro" id="IPR005475">
    <property type="entry name" value="Transketolase-like_Pyr-bd"/>
</dbReference>
<dbReference type="GO" id="GO:0006096">
    <property type="term" value="P:glycolytic process"/>
    <property type="evidence" value="ECO:0007669"/>
    <property type="project" value="UniProtKB-KW"/>
</dbReference>
<organism evidence="13 14">
    <name type="scientific">Pectobacterium zantedeschiae</name>
    <dbReference type="NCBI Taxonomy" id="2034769"/>
    <lineage>
        <taxon>Bacteria</taxon>
        <taxon>Pseudomonadati</taxon>
        <taxon>Pseudomonadota</taxon>
        <taxon>Gammaproteobacteria</taxon>
        <taxon>Enterobacterales</taxon>
        <taxon>Pectobacteriaceae</taxon>
        <taxon>Pectobacterium</taxon>
    </lineage>
</organism>
<feature type="domain" description="Transketolase-like pyrimidine-binding" evidence="12">
    <location>
        <begin position="566"/>
        <end position="763"/>
    </location>
</feature>
<dbReference type="PIRSF" id="PIRSF000157">
    <property type="entry name" value="Oxoglu_dh_E1"/>
    <property type="match status" value="1"/>
</dbReference>